<dbReference type="HOGENOM" id="CLU_1728163_0_0_9"/>
<keyword evidence="2" id="KW-1185">Reference proteome</keyword>
<evidence type="ECO:0000313" key="1">
    <source>
        <dbReference type="EMBL" id="CDM68189.1"/>
    </source>
</evidence>
<dbReference type="STRING" id="1216932.CM240_1025"/>
<gene>
    <name evidence="1" type="ORF">CM240_1025</name>
</gene>
<accession>W6RX27</accession>
<organism evidence="1 2">
    <name type="scientific">Clostridium bornimense</name>
    <dbReference type="NCBI Taxonomy" id="1216932"/>
    <lineage>
        <taxon>Bacteria</taxon>
        <taxon>Bacillati</taxon>
        <taxon>Bacillota</taxon>
        <taxon>Clostridia</taxon>
        <taxon>Eubacteriales</taxon>
        <taxon>Clostridiaceae</taxon>
        <taxon>Clostridium</taxon>
    </lineage>
</organism>
<name>W6RX27_9CLOT</name>
<dbReference type="PATRIC" id="fig|1216932.3.peg.1012"/>
<dbReference type="AlphaFoldDB" id="W6RX27"/>
<protein>
    <submittedName>
        <fullName evidence="1">Uncharacterized protein</fullName>
    </submittedName>
</protein>
<dbReference type="EMBL" id="HG917868">
    <property type="protein sequence ID" value="CDM68189.1"/>
    <property type="molecule type" value="Genomic_DNA"/>
</dbReference>
<dbReference type="KEGG" id="clt:CM240_1025"/>
<dbReference type="OrthoDB" id="3255142at2"/>
<evidence type="ECO:0000313" key="2">
    <source>
        <dbReference type="Proteomes" id="UP000019426"/>
    </source>
</evidence>
<proteinExistence type="predicted"/>
<sequence length="151" mass="17462">MRSTLFISESENNYAKRISDILALLLGPGRSVDINALSRDVDHYKNIVFTICFNKNYIAEKTLLYIKDMRNVLKDKKIVMLVILEDESDSEEFKSNIIESLGKKPDVLEFMIGKVEEKELLKIAHNIAEKLNKNSKKIDNIVYILEKLKNK</sequence>
<dbReference type="Proteomes" id="UP000019426">
    <property type="component" value="Chromosome M2/40_rep1"/>
</dbReference>
<dbReference type="RefSeq" id="WP_044037084.1">
    <property type="nucleotide sequence ID" value="NZ_HG917868.1"/>
</dbReference>
<reference evidence="1 2" key="1">
    <citation type="submission" date="2013-11" db="EMBL/GenBank/DDBJ databases">
        <title>Complete genome sequence of Clostridum sp. M2/40.</title>
        <authorList>
            <person name="Wibberg D."/>
            <person name="Puehler A."/>
            <person name="Schlueter A."/>
        </authorList>
    </citation>
    <scope>NUCLEOTIDE SEQUENCE [LARGE SCALE GENOMIC DNA]</scope>
    <source>
        <strain evidence="2">M2/40</strain>
    </source>
</reference>